<comment type="subcellular location">
    <subcellularLocation>
        <location evidence="1">Cytoplasm</location>
    </subcellularLocation>
</comment>
<evidence type="ECO:0000313" key="5">
    <source>
        <dbReference type="EnsemblMetazoa" id="KAF7494057.1"/>
    </source>
</evidence>
<dbReference type="GO" id="GO:0035025">
    <property type="term" value="P:positive regulation of Rho protein signal transduction"/>
    <property type="evidence" value="ECO:0007669"/>
    <property type="project" value="TreeGrafter"/>
</dbReference>
<dbReference type="Gene3D" id="1.20.900.10">
    <property type="entry name" value="Dbl homology (DH) domain"/>
    <property type="match status" value="1"/>
</dbReference>
<keyword evidence="2" id="KW-0963">Cytoplasm</keyword>
<dbReference type="Proteomes" id="UP000070412">
    <property type="component" value="Unassembled WGS sequence"/>
</dbReference>
<name>A0A834RC95_SARSC</name>
<dbReference type="InterPro" id="IPR035899">
    <property type="entry name" value="DBL_dom_sf"/>
</dbReference>
<reference evidence="5" key="3">
    <citation type="submission" date="2022-06" db="UniProtKB">
        <authorList>
            <consortium name="EnsemblMetazoa"/>
        </authorList>
    </citation>
    <scope>IDENTIFICATION</scope>
</reference>
<dbReference type="GO" id="GO:0005085">
    <property type="term" value="F:guanyl-nucleotide exchange factor activity"/>
    <property type="evidence" value="ECO:0007669"/>
    <property type="project" value="InterPro"/>
</dbReference>
<dbReference type="OrthoDB" id="207120at2759"/>
<organism evidence="4">
    <name type="scientific">Sarcoptes scabiei</name>
    <name type="common">Itch mite</name>
    <name type="synonym">Acarus scabiei</name>
    <dbReference type="NCBI Taxonomy" id="52283"/>
    <lineage>
        <taxon>Eukaryota</taxon>
        <taxon>Metazoa</taxon>
        <taxon>Ecdysozoa</taxon>
        <taxon>Arthropoda</taxon>
        <taxon>Chelicerata</taxon>
        <taxon>Arachnida</taxon>
        <taxon>Acari</taxon>
        <taxon>Acariformes</taxon>
        <taxon>Sarcoptiformes</taxon>
        <taxon>Astigmata</taxon>
        <taxon>Psoroptidia</taxon>
        <taxon>Sarcoptoidea</taxon>
        <taxon>Sarcoptidae</taxon>
        <taxon>Sarcoptinae</taxon>
        <taxon>Sarcoptes</taxon>
    </lineage>
</organism>
<keyword evidence="6" id="KW-1185">Reference proteome</keyword>
<gene>
    <name evidence="4" type="ORF">SSS_8314</name>
</gene>
<evidence type="ECO:0000313" key="4">
    <source>
        <dbReference type="EMBL" id="KAF7494057.1"/>
    </source>
</evidence>
<proteinExistence type="predicted"/>
<dbReference type="SMART" id="SM00325">
    <property type="entry name" value="RhoGEF"/>
    <property type="match status" value="1"/>
</dbReference>
<feature type="domain" description="DH" evidence="3">
    <location>
        <begin position="60"/>
        <end position="242"/>
    </location>
</feature>
<protein>
    <submittedName>
        <fullName evidence="4">Intersectin-2</fullName>
    </submittedName>
</protein>
<dbReference type="InterPro" id="IPR000219">
    <property type="entry name" value="DH_dom"/>
</dbReference>
<evidence type="ECO:0000256" key="2">
    <source>
        <dbReference type="ARBA" id="ARBA00022490"/>
    </source>
</evidence>
<reference evidence="4" key="2">
    <citation type="submission" date="2020-01" db="EMBL/GenBank/DDBJ databases">
        <authorList>
            <person name="Korhonen P.K.K."/>
            <person name="Guangxu M.G."/>
            <person name="Wang T.W."/>
            <person name="Stroehlein A.J.S."/>
            <person name="Young N.D."/>
            <person name="Ang C.-S.A."/>
            <person name="Fernando D.W.F."/>
            <person name="Lu H.L."/>
            <person name="Taylor S.T."/>
            <person name="Ehtesham M.E.M."/>
            <person name="Najaraj S.H.N."/>
            <person name="Harsha G.H.G."/>
            <person name="Madugundu A.M."/>
            <person name="Renuse S.R."/>
            <person name="Holt D.H."/>
            <person name="Pandey A.P."/>
            <person name="Papenfuss A.P."/>
            <person name="Gasser R.B.G."/>
            <person name="Fischer K.F."/>
        </authorList>
    </citation>
    <scope>NUCLEOTIDE SEQUENCE</scope>
    <source>
        <strain evidence="4">SSS_KF_BRIS2020</strain>
    </source>
</reference>
<dbReference type="InterPro" id="IPR051480">
    <property type="entry name" value="Endocytic_GEF_Adapter"/>
</dbReference>
<sequence>MLHTNYDIVADDEDEMVDEVFDDDNDDSFSNDSFDDQSSSPLSIEIETNQESIKNFSLDYRKNLIYELISTEFDYINDLDFIIKRYMRKIKESALLNTEEFDLIFDQIENIYDSNRNFFDSLQQRLNASKNLRFCDILLEHLRLMYPYYQKFFMKQIIAMEVLQNRLDSDKNFATLLREITSETRIHLPLVSYLIKPMQRITKYPLLLEKIYKNTPSSHPDYKDCQEALNFSKKICININEACRRMECFNKLDWIQRKVSFSKHRSLN</sequence>
<evidence type="ECO:0000313" key="6">
    <source>
        <dbReference type="Proteomes" id="UP000070412"/>
    </source>
</evidence>
<dbReference type="Pfam" id="PF00621">
    <property type="entry name" value="RhoGEF"/>
    <property type="match status" value="1"/>
</dbReference>
<evidence type="ECO:0000259" key="3">
    <source>
        <dbReference type="PROSITE" id="PS50010"/>
    </source>
</evidence>
<dbReference type="SUPFAM" id="SSF48065">
    <property type="entry name" value="DBL homology domain (DH-domain)"/>
    <property type="match status" value="1"/>
</dbReference>
<dbReference type="PANTHER" id="PTHR46006">
    <property type="entry name" value="RHO GUANINE NUCLEOTIDE EXCHANGE FACTOR AT 64C, ISOFORM A"/>
    <property type="match status" value="1"/>
</dbReference>
<dbReference type="CDD" id="cd00160">
    <property type="entry name" value="RhoGEF"/>
    <property type="match status" value="1"/>
</dbReference>
<dbReference type="AlphaFoldDB" id="A0A834RC95"/>
<evidence type="ECO:0000256" key="1">
    <source>
        <dbReference type="ARBA" id="ARBA00004496"/>
    </source>
</evidence>
<dbReference type="EnsemblMetazoa" id="SSS_8314s_mrna">
    <property type="protein sequence ID" value="KAF7494057.1"/>
    <property type="gene ID" value="SSS_8314"/>
</dbReference>
<dbReference type="PROSITE" id="PS50010">
    <property type="entry name" value="DH_2"/>
    <property type="match status" value="1"/>
</dbReference>
<dbReference type="PANTHER" id="PTHR46006:SF6">
    <property type="entry name" value="INTERSECTIN-2 ISOFORM X1"/>
    <property type="match status" value="1"/>
</dbReference>
<dbReference type="EMBL" id="WVUK01000054">
    <property type="protein sequence ID" value="KAF7494057.1"/>
    <property type="molecule type" value="Genomic_DNA"/>
</dbReference>
<reference evidence="6" key="1">
    <citation type="journal article" date="2020" name="PLoS Negl. Trop. Dis.">
        <title>High-quality nuclear genome for Sarcoptes scabiei-A critical resource for a neglected parasite.</title>
        <authorList>
            <person name="Korhonen P.K."/>
            <person name="Gasser R.B."/>
            <person name="Ma G."/>
            <person name="Wang T."/>
            <person name="Stroehlein A.J."/>
            <person name="Young N.D."/>
            <person name="Ang C.S."/>
            <person name="Fernando D.D."/>
            <person name="Lu H.C."/>
            <person name="Taylor S."/>
            <person name="Reynolds S.L."/>
            <person name="Mofiz E."/>
            <person name="Najaraj S.H."/>
            <person name="Gowda H."/>
            <person name="Madugundu A."/>
            <person name="Renuse S."/>
            <person name="Holt D."/>
            <person name="Pandey A."/>
            <person name="Papenfuss A.T."/>
            <person name="Fischer K."/>
        </authorList>
    </citation>
    <scope>NUCLEOTIDE SEQUENCE [LARGE SCALE GENOMIC DNA]</scope>
</reference>
<dbReference type="GO" id="GO:0005737">
    <property type="term" value="C:cytoplasm"/>
    <property type="evidence" value="ECO:0007669"/>
    <property type="project" value="UniProtKB-SubCell"/>
</dbReference>
<accession>A0A834RC95</accession>